<organism evidence="17 18">
    <name type="scientific">Funneliformis geosporum</name>
    <dbReference type="NCBI Taxonomy" id="1117311"/>
    <lineage>
        <taxon>Eukaryota</taxon>
        <taxon>Fungi</taxon>
        <taxon>Fungi incertae sedis</taxon>
        <taxon>Mucoromycota</taxon>
        <taxon>Glomeromycotina</taxon>
        <taxon>Glomeromycetes</taxon>
        <taxon>Glomerales</taxon>
        <taxon>Glomeraceae</taxon>
        <taxon>Funneliformis</taxon>
    </lineage>
</organism>
<dbReference type="PROSITE" id="PS00191">
    <property type="entry name" value="CYTOCHROME_B5_1"/>
    <property type="match status" value="1"/>
</dbReference>
<dbReference type="Proteomes" id="UP001153678">
    <property type="component" value="Unassembled WGS sequence"/>
</dbReference>
<dbReference type="CDD" id="cd03505">
    <property type="entry name" value="Delta9-FADS-like"/>
    <property type="match status" value="1"/>
</dbReference>
<keyword evidence="13 14" id="KW-0275">Fatty acid biosynthesis</keyword>
<evidence type="ECO:0000256" key="15">
    <source>
        <dbReference type="SAM" id="Phobius"/>
    </source>
</evidence>
<evidence type="ECO:0000256" key="6">
    <source>
        <dbReference type="ARBA" id="ARBA00022723"/>
    </source>
</evidence>
<evidence type="ECO:0000256" key="7">
    <source>
        <dbReference type="ARBA" id="ARBA00022832"/>
    </source>
</evidence>
<keyword evidence="18" id="KW-1185">Reference proteome</keyword>
<dbReference type="InterPro" id="IPR018506">
    <property type="entry name" value="Cyt_B5_heme-BS"/>
</dbReference>
<dbReference type="SMART" id="SM01117">
    <property type="entry name" value="Cyt-b5"/>
    <property type="match status" value="1"/>
</dbReference>
<dbReference type="InterPro" id="IPR015876">
    <property type="entry name" value="Acyl-CoA_DS"/>
</dbReference>
<feature type="domain" description="Cytochrome b5 heme-binding" evidence="16">
    <location>
        <begin position="336"/>
        <end position="415"/>
    </location>
</feature>
<comment type="cofactor">
    <cofactor evidence="14">
        <name>Fe(2+)</name>
        <dbReference type="ChEBI" id="CHEBI:29033"/>
    </cofactor>
    <text evidence="14">Expected to bind 2 Fe(2+) ions per subunit.</text>
</comment>
<dbReference type="SUPFAM" id="SSF55856">
    <property type="entry name" value="Cytochrome b5-like heme/steroid binding domain"/>
    <property type="match status" value="1"/>
</dbReference>
<evidence type="ECO:0000259" key="16">
    <source>
        <dbReference type="PROSITE" id="PS50255"/>
    </source>
</evidence>
<comment type="subcellular location">
    <subcellularLocation>
        <location evidence="1">Membrane</location>
        <topology evidence="1">Multi-pass membrane protein</topology>
    </subcellularLocation>
</comment>
<evidence type="ECO:0000256" key="12">
    <source>
        <dbReference type="ARBA" id="ARBA00023136"/>
    </source>
</evidence>
<keyword evidence="9 14" id="KW-0560">Oxidoreductase</keyword>
<dbReference type="GO" id="GO:0005506">
    <property type="term" value="F:iron ion binding"/>
    <property type="evidence" value="ECO:0007669"/>
    <property type="project" value="TreeGrafter"/>
</dbReference>
<evidence type="ECO:0000256" key="5">
    <source>
        <dbReference type="ARBA" id="ARBA00022692"/>
    </source>
</evidence>
<evidence type="ECO:0000256" key="11">
    <source>
        <dbReference type="ARBA" id="ARBA00023098"/>
    </source>
</evidence>
<evidence type="ECO:0000256" key="10">
    <source>
        <dbReference type="ARBA" id="ARBA00023004"/>
    </source>
</evidence>
<evidence type="ECO:0000313" key="18">
    <source>
        <dbReference type="Proteomes" id="UP001153678"/>
    </source>
</evidence>
<evidence type="ECO:0000256" key="9">
    <source>
        <dbReference type="ARBA" id="ARBA00023002"/>
    </source>
</evidence>
<dbReference type="InterPro" id="IPR036400">
    <property type="entry name" value="Cyt_B5-like_heme/steroid_sf"/>
</dbReference>
<reference evidence="17" key="1">
    <citation type="submission" date="2022-08" db="EMBL/GenBank/DDBJ databases">
        <authorList>
            <person name="Kallberg Y."/>
            <person name="Tangrot J."/>
            <person name="Rosling A."/>
        </authorList>
    </citation>
    <scope>NUCLEOTIDE SEQUENCE</scope>
    <source>
        <strain evidence="17">Wild A</strain>
    </source>
</reference>
<keyword evidence="14" id="KW-0249">Electron transport</keyword>
<comment type="function">
    <text evidence="14">Stearoyl-CoA desaturase that utilizes O(2) and electrons from reduced cytochrome b5 to introduce the first double bond into saturated fatty acyl-CoA substrates.</text>
</comment>
<dbReference type="Pfam" id="PF00487">
    <property type="entry name" value="FA_desaturase"/>
    <property type="match status" value="1"/>
</dbReference>
<keyword evidence="10 14" id="KW-0408">Iron</keyword>
<dbReference type="PANTHER" id="PTHR11351">
    <property type="entry name" value="ACYL-COA DESATURASE"/>
    <property type="match status" value="1"/>
</dbReference>
<comment type="similarity">
    <text evidence="2 14">Belongs to the fatty acid desaturase type 1 family.</text>
</comment>
<gene>
    <name evidence="17" type="ORF">FWILDA_LOCUS9204</name>
</gene>
<dbReference type="Gene3D" id="3.10.120.10">
    <property type="entry name" value="Cytochrome b5-like heme/steroid binding domain"/>
    <property type="match status" value="1"/>
</dbReference>
<keyword evidence="8 15" id="KW-1133">Transmembrane helix</keyword>
<keyword evidence="11 14" id="KW-0443">Lipid metabolism</keyword>
<evidence type="ECO:0000313" key="17">
    <source>
        <dbReference type="EMBL" id="CAI2179670.1"/>
    </source>
</evidence>
<dbReference type="OrthoDB" id="10260134at2759"/>
<evidence type="ECO:0000256" key="3">
    <source>
        <dbReference type="ARBA" id="ARBA00022516"/>
    </source>
</evidence>
<dbReference type="Pfam" id="PF00173">
    <property type="entry name" value="Cyt-b5"/>
    <property type="match status" value="1"/>
</dbReference>
<evidence type="ECO:0000256" key="2">
    <source>
        <dbReference type="ARBA" id="ARBA00009295"/>
    </source>
</evidence>
<evidence type="ECO:0000256" key="13">
    <source>
        <dbReference type="ARBA" id="ARBA00023160"/>
    </source>
</evidence>
<dbReference type="PIRSF" id="PIRSF000345">
    <property type="entry name" value="OLE1"/>
    <property type="match status" value="1"/>
</dbReference>
<dbReference type="AlphaFoldDB" id="A0A9W4SSD0"/>
<evidence type="ECO:0000256" key="14">
    <source>
        <dbReference type="PIRNR" id="PIRNR000345"/>
    </source>
</evidence>
<comment type="caution">
    <text evidence="17">The sequence shown here is derived from an EMBL/GenBank/DDBJ whole genome shotgun (WGS) entry which is preliminary data.</text>
</comment>
<dbReference type="PRINTS" id="PR00075">
    <property type="entry name" value="FACDDSATRASE"/>
</dbReference>
<dbReference type="InterPro" id="IPR001199">
    <property type="entry name" value="Cyt_B5-like_heme/steroid-bd"/>
</dbReference>
<keyword evidence="4 14" id="KW-0349">Heme</keyword>
<dbReference type="GO" id="GO:0020037">
    <property type="term" value="F:heme binding"/>
    <property type="evidence" value="ECO:0007669"/>
    <property type="project" value="InterPro"/>
</dbReference>
<feature type="transmembrane region" description="Helical" evidence="15">
    <location>
        <begin position="69"/>
        <end position="88"/>
    </location>
</feature>
<keyword evidence="5 15" id="KW-0812">Transmembrane</keyword>
<evidence type="ECO:0000256" key="8">
    <source>
        <dbReference type="ARBA" id="ARBA00022989"/>
    </source>
</evidence>
<keyword evidence="3 14" id="KW-0444">Lipid biosynthesis</keyword>
<dbReference type="PROSITE" id="PS50255">
    <property type="entry name" value="CYTOCHROME_B5_2"/>
    <property type="match status" value="1"/>
</dbReference>
<keyword evidence="6 14" id="KW-0479">Metal-binding</keyword>
<comment type="catalytic activity">
    <reaction evidence="14">
        <text>octadecanoyl-CoA + 2 Fe(II)-[cytochrome b5] + O2 + 2 H(+) = (9Z)-octadecenoyl-CoA + 2 Fe(III)-[cytochrome b5] + 2 H2O</text>
        <dbReference type="Rhea" id="RHEA:19721"/>
        <dbReference type="Rhea" id="RHEA-COMP:10438"/>
        <dbReference type="Rhea" id="RHEA-COMP:10439"/>
        <dbReference type="ChEBI" id="CHEBI:15377"/>
        <dbReference type="ChEBI" id="CHEBI:15378"/>
        <dbReference type="ChEBI" id="CHEBI:15379"/>
        <dbReference type="ChEBI" id="CHEBI:29033"/>
        <dbReference type="ChEBI" id="CHEBI:29034"/>
        <dbReference type="ChEBI" id="CHEBI:57387"/>
        <dbReference type="ChEBI" id="CHEBI:57394"/>
        <dbReference type="EC" id="1.14.19.1"/>
    </reaction>
</comment>
<proteinExistence type="inferred from homology"/>
<name>A0A9W4SSD0_9GLOM</name>
<evidence type="ECO:0000256" key="4">
    <source>
        <dbReference type="ARBA" id="ARBA00022617"/>
    </source>
</evidence>
<accession>A0A9W4SSD0</accession>
<dbReference type="EC" id="1.14.19.1" evidence="14"/>
<dbReference type="InterPro" id="IPR009160">
    <property type="entry name" value="Acyl-CoA_deSatase_haem/ster-bd"/>
</dbReference>
<dbReference type="GO" id="GO:0004768">
    <property type="term" value="F:stearoyl-CoA 9-desaturase activity"/>
    <property type="evidence" value="ECO:0007669"/>
    <property type="project" value="UniProtKB-UniRule"/>
</dbReference>
<feature type="transmembrane region" description="Helical" evidence="15">
    <location>
        <begin position="183"/>
        <end position="202"/>
    </location>
</feature>
<dbReference type="GO" id="GO:0006636">
    <property type="term" value="P:unsaturated fatty acid biosynthetic process"/>
    <property type="evidence" value="ECO:0007669"/>
    <property type="project" value="UniProtKB-UniRule"/>
</dbReference>
<keyword evidence="14" id="KW-0813">Transport</keyword>
<dbReference type="PANTHER" id="PTHR11351:SF31">
    <property type="entry name" value="DESATURASE 1, ISOFORM A-RELATED"/>
    <property type="match status" value="1"/>
</dbReference>
<keyword evidence="7 14" id="KW-0276">Fatty acid metabolism</keyword>
<sequence>MSVPVKKTDMNETSNDFIDDVQKQKYVNKQSSQKKENEEAWWINGAFVIVVHTISLIALLTYIPPFKTWAMMIFFCQLGMLGITIGYHRLWSHRSFEARFPLRIVLGFMGTLGFQGSIKWWVLRHRLHHRWTDSEHDPYSAAKGFWFSHMGWIFKKPYYPRMKLIDSSDLNEDPVVKFQHKNYVFLSLSSGLLLPTLIGAFMGDTIGGLLYGGFLSRVIIWHSTFCINSFAHWAGDQLYSNEVSARGNLLLALLTNGEGYHNYHHEFPKDFRNGYRLFDWDPTKWIIYVIHIFTNQIPSLIRAPENEVRKAMLNMELVKVQQNREQCNWGIDPINLPVMTYEQYKEKQYHEGKEWVLVDEFVLDVSKFKDDHPGGAKVLKNYYGKDSTKAFYGGLNNHTKAAKTMTAMYRVARIEKKENEE</sequence>
<feature type="transmembrane region" description="Helical" evidence="15">
    <location>
        <begin position="100"/>
        <end position="122"/>
    </location>
</feature>
<keyword evidence="12 15" id="KW-0472">Membrane</keyword>
<dbReference type="EMBL" id="CAMKVN010002124">
    <property type="protein sequence ID" value="CAI2179670.1"/>
    <property type="molecule type" value="Genomic_DNA"/>
</dbReference>
<protein>
    <recommendedName>
        <fullName evidence="14">Acyl-CoA desaturase</fullName>
        <ecNumber evidence="14">1.14.19.1</ecNumber>
    </recommendedName>
</protein>
<dbReference type="GO" id="GO:0005789">
    <property type="term" value="C:endoplasmic reticulum membrane"/>
    <property type="evidence" value="ECO:0007669"/>
    <property type="project" value="TreeGrafter"/>
</dbReference>
<dbReference type="InterPro" id="IPR005804">
    <property type="entry name" value="FA_desaturase_dom"/>
</dbReference>
<feature type="transmembrane region" description="Helical" evidence="15">
    <location>
        <begin position="41"/>
        <end position="63"/>
    </location>
</feature>
<evidence type="ECO:0000256" key="1">
    <source>
        <dbReference type="ARBA" id="ARBA00004141"/>
    </source>
</evidence>